<dbReference type="AlphaFoldDB" id="A0A7X9RYW7"/>
<keyword evidence="2" id="KW-1185">Reference proteome</keyword>
<evidence type="ECO:0000313" key="2">
    <source>
        <dbReference type="Proteomes" id="UP000576082"/>
    </source>
</evidence>
<comment type="caution">
    <text evidence="1">The sequence shown here is derived from an EMBL/GenBank/DDBJ whole genome shotgun (WGS) entry which is preliminary data.</text>
</comment>
<name>A0A7X9RYW7_9BACT</name>
<evidence type="ECO:0000313" key="1">
    <source>
        <dbReference type="EMBL" id="NME71298.1"/>
    </source>
</evidence>
<gene>
    <name evidence="1" type="ORF">HHU12_25255</name>
</gene>
<dbReference type="EMBL" id="JABANE010000093">
    <property type="protein sequence ID" value="NME71298.1"/>
    <property type="molecule type" value="Genomic_DNA"/>
</dbReference>
<organism evidence="1 2">
    <name type="scientific">Flammeovirga aprica JL-4</name>
    <dbReference type="NCBI Taxonomy" id="694437"/>
    <lineage>
        <taxon>Bacteria</taxon>
        <taxon>Pseudomonadati</taxon>
        <taxon>Bacteroidota</taxon>
        <taxon>Cytophagia</taxon>
        <taxon>Cytophagales</taxon>
        <taxon>Flammeovirgaceae</taxon>
        <taxon>Flammeovirga</taxon>
    </lineage>
</organism>
<reference evidence="1 2" key="1">
    <citation type="submission" date="2020-04" db="EMBL/GenBank/DDBJ databases">
        <title>Flammeovirga sp. SR4, a novel species isolated from seawater.</title>
        <authorList>
            <person name="Wang X."/>
        </authorList>
    </citation>
    <scope>NUCLEOTIDE SEQUENCE [LARGE SCALE GENOMIC DNA]</scope>
    <source>
        <strain evidence="1 2">ATCC 23126</strain>
    </source>
</reference>
<dbReference type="Proteomes" id="UP000576082">
    <property type="component" value="Unassembled WGS sequence"/>
</dbReference>
<protein>
    <submittedName>
        <fullName evidence="1">Uncharacterized protein</fullName>
    </submittedName>
</protein>
<proteinExistence type="predicted"/>
<accession>A0A7X9RYW7</accession>
<dbReference type="RefSeq" id="WP_169659515.1">
    <property type="nucleotide sequence ID" value="NZ_JABANE010000093.1"/>
</dbReference>
<sequence>MEINHIPTKFHCPITGELIFSEHSDEIVPSKATLFMEYPNSAMEIFDERLKMRVKESPATAFSKVDELIGKQPQLFTFYQKRNTVEGKEELISLKICIDMAYKNDEFELINS</sequence>